<evidence type="ECO:0000256" key="1">
    <source>
        <dbReference type="SAM" id="MobiDB-lite"/>
    </source>
</evidence>
<evidence type="ECO:0000313" key="2">
    <source>
        <dbReference type="EMBL" id="KAK2552606.1"/>
    </source>
</evidence>
<proteinExistence type="predicted"/>
<feature type="compositionally biased region" description="Low complexity" evidence="1">
    <location>
        <begin position="24"/>
        <end position="41"/>
    </location>
</feature>
<dbReference type="EMBL" id="JARQWQ010000085">
    <property type="protein sequence ID" value="KAK2552606.1"/>
    <property type="molecule type" value="Genomic_DNA"/>
</dbReference>
<accession>A0AAD9Q1G1</accession>
<name>A0AAD9Q1G1_ACRCE</name>
<feature type="region of interest" description="Disordered" evidence="1">
    <location>
        <begin position="24"/>
        <end position="68"/>
    </location>
</feature>
<organism evidence="2 3">
    <name type="scientific">Acropora cervicornis</name>
    <name type="common">Staghorn coral</name>
    <dbReference type="NCBI Taxonomy" id="6130"/>
    <lineage>
        <taxon>Eukaryota</taxon>
        <taxon>Metazoa</taxon>
        <taxon>Cnidaria</taxon>
        <taxon>Anthozoa</taxon>
        <taxon>Hexacorallia</taxon>
        <taxon>Scleractinia</taxon>
        <taxon>Astrocoeniina</taxon>
        <taxon>Acroporidae</taxon>
        <taxon>Acropora</taxon>
    </lineage>
</organism>
<dbReference type="Proteomes" id="UP001249851">
    <property type="component" value="Unassembled WGS sequence"/>
</dbReference>
<dbReference type="AlphaFoldDB" id="A0AAD9Q1G1"/>
<protein>
    <submittedName>
        <fullName evidence="2">Uncharacterized protein</fullName>
    </submittedName>
</protein>
<evidence type="ECO:0000313" key="3">
    <source>
        <dbReference type="Proteomes" id="UP001249851"/>
    </source>
</evidence>
<sequence length="255" mass="28825">MGDFSDNIFLRAAFGGAIEIPVTTSTSSPSTSTCASASGAAPFSDAPQTSTRKRKGRAKLQPRRHNATHRKYSKLEDHLILKAVELKGRDWRTVLAFLKSNWEVLGEEGKIYRDCDICEKSLQERLRKRAAALLNKVKDKPSDEVTNIDDEYHTVDDLLKRAECQLESDESFGTSDEIEETLGKIRQRDQLHRLDAVELHQEGKERKRKRNRKRIQSPTSTVGDKLDLLLDQLPKFLSTANQAAEAHVKALGKWK</sequence>
<reference evidence="2" key="1">
    <citation type="journal article" date="2023" name="G3 (Bethesda)">
        <title>Whole genome assembly and annotation of the endangered Caribbean coral Acropora cervicornis.</title>
        <authorList>
            <person name="Selwyn J.D."/>
            <person name="Vollmer S.V."/>
        </authorList>
    </citation>
    <scope>NUCLEOTIDE SEQUENCE</scope>
    <source>
        <strain evidence="2">K2</strain>
    </source>
</reference>
<comment type="caution">
    <text evidence="2">The sequence shown here is derived from an EMBL/GenBank/DDBJ whole genome shotgun (WGS) entry which is preliminary data.</text>
</comment>
<reference evidence="2" key="2">
    <citation type="journal article" date="2023" name="Science">
        <title>Genomic signatures of disease resistance in endangered staghorn corals.</title>
        <authorList>
            <person name="Vollmer S.V."/>
            <person name="Selwyn J.D."/>
            <person name="Despard B.A."/>
            <person name="Roesel C.L."/>
        </authorList>
    </citation>
    <scope>NUCLEOTIDE SEQUENCE</scope>
    <source>
        <strain evidence="2">K2</strain>
    </source>
</reference>
<feature type="compositionally biased region" description="Basic residues" evidence="1">
    <location>
        <begin position="51"/>
        <end position="68"/>
    </location>
</feature>
<keyword evidence="3" id="KW-1185">Reference proteome</keyword>
<gene>
    <name evidence="2" type="ORF">P5673_026263</name>
</gene>